<dbReference type="EMBL" id="FUYN01000005">
    <property type="protein sequence ID" value="SKB58099.1"/>
    <property type="molecule type" value="Genomic_DNA"/>
</dbReference>
<name>A0A1T5CFA5_9FIRM</name>
<gene>
    <name evidence="1" type="ORF">SAMN02745120_2146</name>
</gene>
<dbReference type="AlphaFoldDB" id="A0A1T5CFA5"/>
<keyword evidence="2" id="KW-1185">Reference proteome</keyword>
<evidence type="ECO:0000313" key="2">
    <source>
        <dbReference type="Proteomes" id="UP000243406"/>
    </source>
</evidence>
<organism evidence="1 2">
    <name type="scientific">Acetoanaerobium noterae</name>
    <dbReference type="NCBI Taxonomy" id="745369"/>
    <lineage>
        <taxon>Bacteria</taxon>
        <taxon>Bacillati</taxon>
        <taxon>Bacillota</taxon>
        <taxon>Clostridia</taxon>
        <taxon>Peptostreptococcales</taxon>
        <taxon>Filifactoraceae</taxon>
        <taxon>Acetoanaerobium</taxon>
    </lineage>
</organism>
<accession>A0A1T5CFA5</accession>
<reference evidence="2" key="1">
    <citation type="submission" date="2017-02" db="EMBL/GenBank/DDBJ databases">
        <authorList>
            <person name="Varghese N."/>
            <person name="Submissions S."/>
        </authorList>
    </citation>
    <scope>NUCLEOTIDE SEQUENCE [LARGE SCALE GENOMIC DNA]</scope>
    <source>
        <strain evidence="2">ATCC 35199</strain>
    </source>
</reference>
<dbReference type="Gene3D" id="3.30.2310.20">
    <property type="entry name" value="RelE-like"/>
    <property type="match status" value="1"/>
</dbReference>
<dbReference type="OrthoDB" id="9801026at2"/>
<evidence type="ECO:0000313" key="1">
    <source>
        <dbReference type="EMBL" id="SKB58099.1"/>
    </source>
</evidence>
<protein>
    <submittedName>
        <fullName evidence="1">Proteic killer suppression protein</fullName>
    </submittedName>
</protein>
<sequence length="86" mass="10037">MCTNFSCAKKDYGERMATLIHQRIDEIKAATSVDMLIQFSIGRCHQLQGNRKGEYAMDLVHPYRLVFENNDKAIQFVKIINIEDYH</sequence>
<dbReference type="Proteomes" id="UP000243406">
    <property type="component" value="Unassembled WGS sequence"/>
</dbReference>
<dbReference type="SUPFAM" id="SSF143011">
    <property type="entry name" value="RelE-like"/>
    <property type="match status" value="1"/>
</dbReference>
<dbReference type="InterPro" id="IPR035093">
    <property type="entry name" value="RelE/ParE_toxin_dom_sf"/>
</dbReference>
<proteinExistence type="predicted"/>